<dbReference type="InterPro" id="IPR041492">
    <property type="entry name" value="HAD_2"/>
</dbReference>
<evidence type="ECO:0000313" key="4">
    <source>
        <dbReference type="EMBL" id="MCR6095695.1"/>
    </source>
</evidence>
<dbReference type="InterPro" id="IPR023214">
    <property type="entry name" value="HAD_sf"/>
</dbReference>
<dbReference type="AlphaFoldDB" id="A0A9Q4B0D6"/>
<evidence type="ECO:0000256" key="1">
    <source>
        <dbReference type="ARBA" id="ARBA00022723"/>
    </source>
</evidence>
<comment type="caution">
    <text evidence="4">The sequence shown here is derived from an EMBL/GenBank/DDBJ whole genome shotgun (WGS) entry which is preliminary data.</text>
</comment>
<evidence type="ECO:0000256" key="3">
    <source>
        <dbReference type="ARBA" id="ARBA00022842"/>
    </source>
</evidence>
<dbReference type="PANTHER" id="PTHR46470:SF2">
    <property type="entry name" value="GLYCERALDEHYDE 3-PHOSPHATE PHOSPHATASE"/>
    <property type="match status" value="1"/>
</dbReference>
<dbReference type="InterPro" id="IPR051400">
    <property type="entry name" value="HAD-like_hydrolase"/>
</dbReference>
<keyword evidence="1" id="KW-0479">Metal-binding</keyword>
<name>A0A9Q4B0D6_SALAG</name>
<organism evidence="4 5">
    <name type="scientific">Salipaludibacillus agaradhaerens</name>
    <name type="common">Bacillus agaradhaerens</name>
    <dbReference type="NCBI Taxonomy" id="76935"/>
    <lineage>
        <taxon>Bacteria</taxon>
        <taxon>Bacillati</taxon>
        <taxon>Bacillota</taxon>
        <taxon>Bacilli</taxon>
        <taxon>Bacillales</taxon>
        <taxon>Bacillaceae</taxon>
    </lineage>
</organism>
<gene>
    <name evidence="4" type="ORF">HXA33_03990</name>
</gene>
<dbReference type="InterPro" id="IPR036412">
    <property type="entry name" value="HAD-like_sf"/>
</dbReference>
<dbReference type="Pfam" id="PF13419">
    <property type="entry name" value="HAD_2"/>
    <property type="match status" value="1"/>
</dbReference>
<keyword evidence="3" id="KW-0460">Magnesium</keyword>
<keyword evidence="5" id="KW-1185">Reference proteome</keyword>
<dbReference type="GO" id="GO:0016791">
    <property type="term" value="F:phosphatase activity"/>
    <property type="evidence" value="ECO:0007669"/>
    <property type="project" value="TreeGrafter"/>
</dbReference>
<evidence type="ECO:0000313" key="5">
    <source>
        <dbReference type="Proteomes" id="UP001057753"/>
    </source>
</evidence>
<dbReference type="Proteomes" id="UP001057753">
    <property type="component" value="Unassembled WGS sequence"/>
</dbReference>
<keyword evidence="2 4" id="KW-0378">Hydrolase</keyword>
<proteinExistence type="predicted"/>
<accession>A0A9Q4B0D6</accession>
<dbReference type="EMBL" id="JABXYM010000001">
    <property type="protein sequence ID" value="MCR6095695.1"/>
    <property type="molecule type" value="Genomic_DNA"/>
</dbReference>
<reference evidence="4" key="1">
    <citation type="submission" date="2020-06" db="EMBL/GenBank/DDBJ databases">
        <title>Insight into the genomes of haloalkaliphilic bacilli from Kenyan soda lakes.</title>
        <authorList>
            <person name="Mwirichia R."/>
            <person name="Villamizar G.C."/>
            <person name="Poehlein A."/>
            <person name="Mugweru J."/>
            <person name="Kipnyargis A."/>
            <person name="Kiplimo D."/>
            <person name="Orwa P."/>
            <person name="Daniel R."/>
        </authorList>
    </citation>
    <scope>NUCLEOTIDE SEQUENCE</scope>
    <source>
        <strain evidence="4">B1096_S55</strain>
    </source>
</reference>
<dbReference type="Gene3D" id="3.40.50.1000">
    <property type="entry name" value="HAD superfamily/HAD-like"/>
    <property type="match status" value="1"/>
</dbReference>
<protein>
    <submittedName>
        <fullName evidence="4">HAD family hydrolase</fullName>
    </submittedName>
</protein>
<dbReference type="SUPFAM" id="SSF56784">
    <property type="entry name" value="HAD-like"/>
    <property type="match status" value="1"/>
</dbReference>
<evidence type="ECO:0000256" key="2">
    <source>
        <dbReference type="ARBA" id="ARBA00022801"/>
    </source>
</evidence>
<dbReference type="PANTHER" id="PTHR46470">
    <property type="entry name" value="N-ACYLNEURAMINATE-9-PHOSPHATASE"/>
    <property type="match status" value="1"/>
</dbReference>
<dbReference type="GO" id="GO:0046872">
    <property type="term" value="F:metal ion binding"/>
    <property type="evidence" value="ECO:0007669"/>
    <property type="project" value="UniProtKB-KW"/>
</dbReference>
<sequence length="275" mass="31923">MEKRVYIFDLDGTLYEGSDHFDFYADRLLADVPEEFKEAFQQDYINMKDGRHNVMIGKAYDVIRDIVITVDPMTLQAIEAKTWEGKVRPEMLSYYGDSPLNFDFKNIVAIGDGWWLPFACAKHYGVKDCYTHYLETKAYMVSDSFNLQKIFGLKTFLKELKQNHPLVLMTNSDKEDVLRLLNELDLKGIFDHIISSAKKPTLTTQLFEALKKQYELPFQQLVSVGDNFINEIAPALMLDMKAVYISSHPHQTAHANLCHVQQISEWINSDWEIYK</sequence>